<comment type="caution">
    <text evidence="2">The sequence shown here is derived from an EMBL/GenBank/DDBJ whole genome shotgun (WGS) entry which is preliminary data.</text>
</comment>
<dbReference type="Pfam" id="PF08240">
    <property type="entry name" value="ADH_N"/>
    <property type="match status" value="1"/>
</dbReference>
<evidence type="ECO:0000313" key="2">
    <source>
        <dbReference type="EMBL" id="MCW6511973.1"/>
    </source>
</evidence>
<dbReference type="RefSeq" id="WP_282588352.1">
    <property type="nucleotide sequence ID" value="NZ_JAMOIM010000037.1"/>
</dbReference>
<dbReference type="InterPro" id="IPR013149">
    <property type="entry name" value="ADH-like_C"/>
</dbReference>
<reference evidence="2" key="1">
    <citation type="submission" date="2022-05" db="EMBL/GenBank/DDBJ databases">
        <authorList>
            <person name="Pankratov T."/>
        </authorList>
    </citation>
    <scope>NUCLEOTIDE SEQUENCE</scope>
    <source>
        <strain evidence="2">BP6-180914</strain>
    </source>
</reference>
<dbReference type="Gene3D" id="3.90.180.10">
    <property type="entry name" value="Medium-chain alcohol dehydrogenases, catalytic domain"/>
    <property type="match status" value="1"/>
</dbReference>
<name>A0AA42CLX7_9HYPH</name>
<feature type="domain" description="Enoyl reductase (ER)" evidence="1">
    <location>
        <begin position="10"/>
        <end position="333"/>
    </location>
</feature>
<gene>
    <name evidence="2" type="ORF">M8523_28885</name>
</gene>
<dbReference type="Proteomes" id="UP001165667">
    <property type="component" value="Unassembled WGS sequence"/>
</dbReference>
<dbReference type="Gene3D" id="3.40.50.720">
    <property type="entry name" value="NAD(P)-binding Rossmann-like Domain"/>
    <property type="match status" value="1"/>
</dbReference>
<dbReference type="PANTHER" id="PTHR45033:SF2">
    <property type="entry name" value="ZINC-TYPE ALCOHOL DEHYDROGENASE-LIKE PROTEIN C1773.06C"/>
    <property type="match status" value="1"/>
</dbReference>
<accession>A0AA42CLX7</accession>
<proteinExistence type="predicted"/>
<dbReference type="InterPro" id="IPR013154">
    <property type="entry name" value="ADH-like_N"/>
</dbReference>
<dbReference type="InterPro" id="IPR036291">
    <property type="entry name" value="NAD(P)-bd_dom_sf"/>
</dbReference>
<dbReference type="GO" id="GO:0016491">
    <property type="term" value="F:oxidoreductase activity"/>
    <property type="evidence" value="ECO:0007669"/>
    <property type="project" value="InterPro"/>
</dbReference>
<evidence type="ECO:0000313" key="3">
    <source>
        <dbReference type="Proteomes" id="UP001165667"/>
    </source>
</evidence>
<organism evidence="2 3">
    <name type="scientific">Lichenifustis flavocetrariae</name>
    <dbReference type="NCBI Taxonomy" id="2949735"/>
    <lineage>
        <taxon>Bacteria</taxon>
        <taxon>Pseudomonadati</taxon>
        <taxon>Pseudomonadota</taxon>
        <taxon>Alphaproteobacteria</taxon>
        <taxon>Hyphomicrobiales</taxon>
        <taxon>Lichenihabitantaceae</taxon>
        <taxon>Lichenifustis</taxon>
    </lineage>
</organism>
<dbReference type="Pfam" id="PF00107">
    <property type="entry name" value="ADH_zinc_N"/>
    <property type="match status" value="1"/>
</dbReference>
<keyword evidence="3" id="KW-1185">Reference proteome</keyword>
<protein>
    <submittedName>
        <fullName evidence="2">NAD(P)-dependent alcohol dehydrogenase</fullName>
    </submittedName>
</protein>
<dbReference type="InterPro" id="IPR052711">
    <property type="entry name" value="Zinc_ADH-like"/>
</dbReference>
<dbReference type="PANTHER" id="PTHR45033">
    <property type="match status" value="1"/>
</dbReference>
<dbReference type="CDD" id="cd08276">
    <property type="entry name" value="MDR7"/>
    <property type="match status" value="1"/>
</dbReference>
<dbReference type="SUPFAM" id="SSF50129">
    <property type="entry name" value="GroES-like"/>
    <property type="match status" value="1"/>
</dbReference>
<sequence>MKIVHLRSPGGLANLQIVERQEPGAPGPGEIRVRIHASSLNYHDLGVVTQEGWQADGRVPMSDGAGVVESVGPGVTEFRTGDAVVSCFFPTWHDGPPTVGSFATVPGDGVDGFAREIVTLPATVFTRAPANFSHAEAATLTTAGLTAWRALVVEGGLKAGDTVLVLGTGGVSIFALQIAVAMGARVIATSSSDEKLARVRALGAAHTINYKSEPEWGARVRDLTQGRGVDHVVEVGGPGTLPQSIAAVRVGGIITLIGVLTGRGGAVPTAAMMVKQARLQGLIVGSRREQQDFVRAIDAIGFKPVIDRTFPLDAIAEAFRYQQSGSHFGKICLEF</sequence>
<dbReference type="EMBL" id="JAMOIM010000037">
    <property type="protein sequence ID" value="MCW6511973.1"/>
    <property type="molecule type" value="Genomic_DNA"/>
</dbReference>
<dbReference type="SMART" id="SM00829">
    <property type="entry name" value="PKS_ER"/>
    <property type="match status" value="1"/>
</dbReference>
<dbReference type="InterPro" id="IPR011032">
    <property type="entry name" value="GroES-like_sf"/>
</dbReference>
<evidence type="ECO:0000259" key="1">
    <source>
        <dbReference type="SMART" id="SM00829"/>
    </source>
</evidence>
<dbReference type="SUPFAM" id="SSF51735">
    <property type="entry name" value="NAD(P)-binding Rossmann-fold domains"/>
    <property type="match status" value="1"/>
</dbReference>
<dbReference type="InterPro" id="IPR020843">
    <property type="entry name" value="ER"/>
</dbReference>
<dbReference type="AlphaFoldDB" id="A0AA42CLX7"/>